<dbReference type="Gene3D" id="1.25.40.10">
    <property type="entry name" value="Tetratricopeptide repeat domain"/>
    <property type="match status" value="4"/>
</dbReference>
<feature type="domain" description="DUF7494" evidence="2">
    <location>
        <begin position="16"/>
        <end position="131"/>
    </location>
</feature>
<dbReference type="eggNOG" id="COG0457">
    <property type="taxonomic scope" value="Bacteria"/>
</dbReference>
<dbReference type="InterPro" id="IPR011990">
    <property type="entry name" value="TPR-like_helical_dom_sf"/>
</dbReference>
<gene>
    <name evidence="3" type="ordered locus">Sulku_0279</name>
</gene>
<dbReference type="SUPFAM" id="SSF48452">
    <property type="entry name" value="TPR-like"/>
    <property type="match status" value="2"/>
</dbReference>
<dbReference type="SMART" id="SM00028">
    <property type="entry name" value="TPR"/>
    <property type="match status" value="4"/>
</dbReference>
<dbReference type="STRING" id="709032.Sulku_0279"/>
<dbReference type="InterPro" id="IPR019734">
    <property type="entry name" value="TPR_rpt"/>
</dbReference>
<dbReference type="KEGG" id="sku:Sulku_0279"/>
<dbReference type="EMBL" id="CP002355">
    <property type="protein sequence ID" value="ADR32946.1"/>
    <property type="molecule type" value="Genomic_DNA"/>
</dbReference>
<dbReference type="AlphaFoldDB" id="E4TYG9"/>
<dbReference type="OrthoDB" id="5337154at2"/>
<name>E4TYG9_SULKY</name>
<dbReference type="InterPro" id="IPR055917">
    <property type="entry name" value="DUF7494"/>
</dbReference>
<feature type="repeat" description="TPR" evidence="1">
    <location>
        <begin position="324"/>
        <end position="357"/>
    </location>
</feature>
<dbReference type="RefSeq" id="WP_013459143.1">
    <property type="nucleotide sequence ID" value="NC_014762.1"/>
</dbReference>
<proteinExistence type="predicted"/>
<dbReference type="Pfam" id="PF24323">
    <property type="entry name" value="DUF7494"/>
    <property type="match status" value="1"/>
</dbReference>
<sequence>MKFWIILSLCLPLFGLELSIQSGKEEGEKFSILHLRHTVPFACKAMDDEFGETKRIECYLPTPPKQNFSPIDNGQLLVSSSTTSNGYTITVLPKSKIKLIPVLFNLTKTKETYQNDAKKAFHWNIVGYQSNLPLISLSSSSATAINFPIKIAKSPPPFVGGLDLKGNPIKITRVQDVTDYMEMKKAYAAKNYIKVIDRAENTLKEYPNTVFKNELMLYQIRSYHQLGEFEKVLALSKRFLREFSSDPGLAEVLTYTANAYSKIGQITDADYFFDRLFDEQGDSPFAPQGMIYKAEQLETNGEPKKAAQYYKKALSSTTDVAIASKAAFKLAQSELMSGDVQKAAQYVDKIITVNPDYFSEVTDDAINMATSFMDKKDPKTAARLTEALLNKSDKKSDNYQLLLKNLGLQLAKAGKRGEALKRFNEYLESFKYGDYAEEVRRAKDGLFFNEGDTNTTEEIKKYNDLIDRYGDDSVGRKALYKKAQLLLKEKKYKEVLDIESDLYRLDSTEYPETNQLISKSAIGFEKSLLKEGKCADAMKFQKMYKIKLLPEWDESLFNCALKTAQYPTAKKIAQSHLKSNSVAERQIWLFRMVKTQFGLGEYKAASKGGEELITLLGVQKNPPLNEIYRIMFDAAQRVGDSDAMIRNIKSIEGVFPNDFTDIERYTQMVSLGLKRKDEAMTQTYSRKVITLQERTKSYTQSPYIEFTLAQSYQNLGKDTDALNVLKTLNKQKLNTEKRARQQYLIGAIEQKLGRKREARDAFNASIKADKNSAWGKLAKDALALF</sequence>
<keyword evidence="4" id="KW-1185">Reference proteome</keyword>
<evidence type="ECO:0000313" key="3">
    <source>
        <dbReference type="EMBL" id="ADR32946.1"/>
    </source>
</evidence>
<dbReference type="Proteomes" id="UP000008721">
    <property type="component" value="Chromosome"/>
</dbReference>
<evidence type="ECO:0000256" key="1">
    <source>
        <dbReference type="PROSITE-ProRule" id="PRU00339"/>
    </source>
</evidence>
<dbReference type="HOGENOM" id="CLU_019053_0_0_7"/>
<accession>E4TYG9</accession>
<evidence type="ECO:0000259" key="2">
    <source>
        <dbReference type="Pfam" id="PF24323"/>
    </source>
</evidence>
<reference evidence="3 4" key="1">
    <citation type="journal article" date="2012" name="Stand. Genomic Sci.">
        <title>Complete genome sequence of the sulfur compounds oxidizing chemolithoautotroph Sulfuricurvum kujiense type strain (YK-1(T)).</title>
        <authorList>
            <person name="Han C."/>
            <person name="Kotsyurbenko O."/>
            <person name="Chertkov O."/>
            <person name="Held B."/>
            <person name="Lapidus A."/>
            <person name="Nolan M."/>
            <person name="Lucas S."/>
            <person name="Hammon N."/>
            <person name="Deshpande S."/>
            <person name="Cheng J.F."/>
            <person name="Tapia R."/>
            <person name="Goodwin L.A."/>
            <person name="Pitluck S."/>
            <person name="Liolios K."/>
            <person name="Pagani I."/>
            <person name="Ivanova N."/>
            <person name="Mavromatis K."/>
            <person name="Mikhailova N."/>
            <person name="Pati A."/>
            <person name="Chen A."/>
            <person name="Palaniappan K."/>
            <person name="Land M."/>
            <person name="Hauser L."/>
            <person name="Chang Y.J."/>
            <person name="Jeffries C.D."/>
            <person name="Brambilla E.M."/>
            <person name="Rohde M."/>
            <person name="Spring S."/>
            <person name="Sikorski J."/>
            <person name="Goker M."/>
            <person name="Woyke T."/>
            <person name="Bristow J."/>
            <person name="Eisen J.A."/>
            <person name="Markowitz V."/>
            <person name="Hugenholtz P."/>
            <person name="Kyrpides N.C."/>
            <person name="Klenk H.P."/>
            <person name="Detter J.C."/>
        </authorList>
    </citation>
    <scope>NUCLEOTIDE SEQUENCE [LARGE SCALE GENOMIC DNA]</scope>
    <source>
        <strain evidence="4">ATCC BAA-921 / DSM 16994 / JCM 11577 / YK-1</strain>
    </source>
</reference>
<organism evidence="3 4">
    <name type="scientific">Sulfuricurvum kujiense (strain ATCC BAA-921 / DSM 16994 / JCM 11577 / YK-1)</name>
    <dbReference type="NCBI Taxonomy" id="709032"/>
    <lineage>
        <taxon>Bacteria</taxon>
        <taxon>Pseudomonadati</taxon>
        <taxon>Campylobacterota</taxon>
        <taxon>Epsilonproteobacteria</taxon>
        <taxon>Campylobacterales</taxon>
        <taxon>Sulfurimonadaceae</taxon>
        <taxon>Sulfuricurvum</taxon>
    </lineage>
</organism>
<keyword evidence="1" id="KW-0802">TPR repeat</keyword>
<dbReference type="Pfam" id="PF13432">
    <property type="entry name" value="TPR_16"/>
    <property type="match status" value="1"/>
</dbReference>
<evidence type="ECO:0000313" key="4">
    <source>
        <dbReference type="Proteomes" id="UP000008721"/>
    </source>
</evidence>
<dbReference type="PROSITE" id="PS50005">
    <property type="entry name" value="TPR"/>
    <property type="match status" value="1"/>
</dbReference>
<protein>
    <submittedName>
        <fullName evidence="3">Tetratricopeptide TPR_1 repeat-containing protein</fullName>
    </submittedName>
</protein>